<keyword evidence="4" id="KW-1185">Reference proteome</keyword>
<dbReference type="Gene3D" id="2.60.420.10">
    <property type="entry name" value="Maltose phosphorylase, domain 3"/>
    <property type="match status" value="1"/>
</dbReference>
<dbReference type="GeneID" id="106813725"/>
<name>A0ABM1EMK0_PRICU</name>
<dbReference type="SUPFAM" id="SSF48208">
    <property type="entry name" value="Six-hairpin glycosidases"/>
    <property type="match status" value="1"/>
</dbReference>
<evidence type="ECO:0000256" key="1">
    <source>
        <dbReference type="ARBA" id="ARBA00006768"/>
    </source>
</evidence>
<dbReference type="PANTHER" id="PTHR11051:SF8">
    <property type="entry name" value="PROTEIN-GLUCOSYLGALACTOSYLHYDROXYLYSINE GLUCOSIDASE"/>
    <property type="match status" value="1"/>
</dbReference>
<proteinExistence type="inferred from homology"/>
<dbReference type="InterPro" id="IPR005195">
    <property type="entry name" value="Glyco_hydro_65_M"/>
</dbReference>
<dbReference type="Pfam" id="PF03633">
    <property type="entry name" value="Glyco_hydro_65C"/>
    <property type="match status" value="1"/>
</dbReference>
<gene>
    <name evidence="5" type="primary">LOC106813725</name>
</gene>
<feature type="domain" description="Glycoside hydrolase family 65 central catalytic" evidence="2">
    <location>
        <begin position="359"/>
        <end position="641"/>
    </location>
</feature>
<evidence type="ECO:0000259" key="3">
    <source>
        <dbReference type="Pfam" id="PF03633"/>
    </source>
</evidence>
<protein>
    <submittedName>
        <fullName evidence="5">Acid trehalase-like protein 1 isoform X1</fullName>
    </submittedName>
</protein>
<accession>A0ABM1EMK0</accession>
<evidence type="ECO:0000259" key="2">
    <source>
        <dbReference type="Pfam" id="PF03632"/>
    </source>
</evidence>
<dbReference type="Pfam" id="PF03632">
    <property type="entry name" value="Glyco_hydro_65m"/>
    <property type="match status" value="1"/>
</dbReference>
<dbReference type="Gene3D" id="2.70.98.40">
    <property type="entry name" value="Glycoside hydrolase, family 65, N-terminal domain"/>
    <property type="match status" value="1"/>
</dbReference>
<comment type="similarity">
    <text evidence="1">Belongs to the glycosyl hydrolase 65 family.</text>
</comment>
<organism evidence="4 5">
    <name type="scientific">Priapulus caudatus</name>
    <name type="common">Priapulid worm</name>
    <dbReference type="NCBI Taxonomy" id="37621"/>
    <lineage>
        <taxon>Eukaryota</taxon>
        <taxon>Metazoa</taxon>
        <taxon>Ecdysozoa</taxon>
        <taxon>Scalidophora</taxon>
        <taxon>Priapulida</taxon>
        <taxon>Priapulimorpha</taxon>
        <taxon>Priapulimorphida</taxon>
        <taxon>Priapulidae</taxon>
        <taxon>Priapulus</taxon>
    </lineage>
</organism>
<reference evidence="5" key="1">
    <citation type="submission" date="2025-08" db="UniProtKB">
        <authorList>
            <consortium name="RefSeq"/>
        </authorList>
    </citation>
    <scope>IDENTIFICATION</scope>
</reference>
<evidence type="ECO:0000313" key="4">
    <source>
        <dbReference type="Proteomes" id="UP000695022"/>
    </source>
</evidence>
<dbReference type="InterPro" id="IPR005194">
    <property type="entry name" value="Glyco_hydro_65_C"/>
</dbReference>
<dbReference type="Proteomes" id="UP000695022">
    <property type="component" value="Unplaced"/>
</dbReference>
<dbReference type="RefSeq" id="XP_014673421.1">
    <property type="nucleotide sequence ID" value="XM_014817935.1"/>
</dbReference>
<dbReference type="InterPro" id="IPR008928">
    <property type="entry name" value="6-hairpin_glycosidase_sf"/>
</dbReference>
<dbReference type="InterPro" id="IPR012341">
    <property type="entry name" value="6hp_glycosidase-like_sf"/>
</dbReference>
<feature type="domain" description="Glycoside hydrolase family 65 C-terminal" evidence="3">
    <location>
        <begin position="684"/>
        <end position="743"/>
    </location>
</feature>
<evidence type="ECO:0000313" key="5">
    <source>
        <dbReference type="RefSeq" id="XP_014673421.1"/>
    </source>
</evidence>
<dbReference type="InterPro" id="IPR037018">
    <property type="entry name" value="GH65_N"/>
</dbReference>
<dbReference type="PANTHER" id="PTHR11051">
    <property type="entry name" value="GLYCOSYL HYDROLASE-RELATED"/>
    <property type="match status" value="1"/>
</dbReference>
<sequence length="784" mass="89188">MSPEQDAESGSRLQRHKQKRDLRAMMNFRVKKRPMLIACSAAVLILLVLHGSDRLCWKQWSIGWHILPLNLGELSEEATVFRTTRLPDDLPRHMATVGNGFLGHVVYADNIYVNGVYNGARGDSHRARVPSTCALRLAVDGHAAASSSYALDVGKGVFTETVDHEDFKLEYRIFAHRKHTKLLVCQVSAEAKKPGLVLLTKNNHGNLSVDFDIIKDVIKGATREQHLWTKVAEEIPGSEKKYLPPTLTDVYLVYDEVPERLELQQGHNSWTWITAIYIDEADAMEAYVEGHAMTPDVLYDSHVAGWREIWDTGRIDVEGDTKLAQIIYGCFYYLYSSLPTREDPKWSFYGLSPGSLSHGAEHHDYQGHIFWDQETWMYPPILMMQPQMSRLQLKIRLEHLQEALNKAQNYSYSGAMFPWESAYTGEDVCPWYPGSALEQHVTGDIAFAFWQYMHMNADKTFINSAEDLIMAIANFWESRALYNKTKERYEIHDVMGPDEWHYPVNNSCYTNTIAQISLRLPSDAFPDSPRLKQKWIDIADHMYVPFDAKRNYHPQHDGYDPDERDYKSKINSTIPEFMVKQADVVLLGFPLMQESDEVVRRNDLVIYEDVTSVTGPAMTWGMFAIAWLELRDYKKAAELLVMNQQYTVEPFKVWSETPGGGGAVNFITGMGGFLQTVIFGYGGFRIRSDKLDFEPVLPPGTTKLVLTHLDYKQGSFTFTVTKDVVSVSMLESGGQGFALYVYETEKYLTLKVGKPLHIPRVKTAIVHLGASKESILLSVLAGWL</sequence>
<dbReference type="Gene3D" id="1.50.10.10">
    <property type="match status" value="1"/>
</dbReference>